<dbReference type="EMBL" id="BK014963">
    <property type="protein sequence ID" value="DAD84606.1"/>
    <property type="molecule type" value="Genomic_DNA"/>
</dbReference>
<sequence length="648" mass="73113">MELSIDVETYCACPIKYGAQRYVDDTTFEILLFAYSFDDEPVEVIDMTKNPLPERVVDALYNKEITKTAFNAAFEMLCLKKYFPDADYTNWECTSVLALYCSLPASLDNVSKALKLGEAKDSRGKRLIQFFSVPRKPTKTNPKTNPKTRNMPEDAPDKWAEFIEYNRQDVVVEKAIRKRLLSLKPPAIEHEYWLLDQDINWRGVKVDMDLVDAALQCNDEIVEKATVSSARLTGLDNPNSTLQLKEWLTERLGYEVETMRKDDVSDLLSQDIPSDVRTVLKNRQVLGNSSIKKYLAMKNAVCSDGRIHGMLQFYGAMRSGRWAGRVVQLQNLPRNYLEDLDTARDVLKSRDVELLDLLYGNPGDVIKQLIRTALVAEEGHRFIVADFSAIEARVIAWLAHEQWRQDVFAQGGDIYCASASSMFHVPVEKHGVNGHLRQKGKVAELALGYGGGVGAMKSMDSKGEIPESELPGIIEAWRRASPRITRFWKDADTAAKKVVKTGEPVRIRQGNIRFFKSKGFMFIELPSGRRLAYARPRIGLNRFGSESIEYDGMDQVKNTWGRVETYGGKLVENIVQAVARDCLAAAMLRLAKAGYKIVAHIHDEVVIEAPIGEGSLDEVIDIMCKPEPWNEGLILNAAGFENPYYMKD</sequence>
<dbReference type="SUPFAM" id="SSF53098">
    <property type="entry name" value="Ribonuclease H-like"/>
    <property type="match status" value="1"/>
</dbReference>
<dbReference type="InterPro" id="IPR002298">
    <property type="entry name" value="DNA_polymerase_A"/>
</dbReference>
<keyword evidence="1" id="KW-0235">DNA replication</keyword>
<evidence type="ECO:0000313" key="4">
    <source>
        <dbReference type="EMBL" id="DAD84606.1"/>
    </source>
</evidence>
<dbReference type="Gene3D" id="1.10.150.20">
    <property type="entry name" value="5' to 3' exonuclease, C-terminal subdomain"/>
    <property type="match status" value="1"/>
</dbReference>
<dbReference type="SUPFAM" id="SSF56672">
    <property type="entry name" value="DNA/RNA polymerases"/>
    <property type="match status" value="1"/>
</dbReference>
<dbReference type="Pfam" id="PF00476">
    <property type="entry name" value="DNA_pol_A"/>
    <property type="match status" value="1"/>
</dbReference>
<evidence type="ECO:0000256" key="1">
    <source>
        <dbReference type="ARBA" id="ARBA00022705"/>
    </source>
</evidence>
<dbReference type="GO" id="GO:0039693">
    <property type="term" value="P:viral DNA genome replication"/>
    <property type="evidence" value="ECO:0007669"/>
    <property type="project" value="UniProtKB-KW"/>
</dbReference>
<keyword evidence="2" id="KW-1194">Viral DNA replication</keyword>
<dbReference type="PANTHER" id="PTHR10133:SF27">
    <property type="entry name" value="DNA POLYMERASE NU"/>
    <property type="match status" value="1"/>
</dbReference>
<protein>
    <submittedName>
        <fullName evidence="4">DNA polymerase I</fullName>
    </submittedName>
</protein>
<dbReference type="GO" id="GO:0003887">
    <property type="term" value="F:DNA-directed DNA polymerase activity"/>
    <property type="evidence" value="ECO:0007669"/>
    <property type="project" value="InterPro"/>
</dbReference>
<organism evidence="4">
    <name type="scientific">Caudovirales sp. ctqI92</name>
    <dbReference type="NCBI Taxonomy" id="2826785"/>
    <lineage>
        <taxon>Viruses</taxon>
        <taxon>Duplodnaviria</taxon>
        <taxon>Heunggongvirae</taxon>
        <taxon>Uroviricota</taxon>
        <taxon>Caudoviricetes</taxon>
    </lineage>
</organism>
<dbReference type="GO" id="GO:0006302">
    <property type="term" value="P:double-strand break repair"/>
    <property type="evidence" value="ECO:0007669"/>
    <property type="project" value="TreeGrafter"/>
</dbReference>
<dbReference type="GO" id="GO:0006261">
    <property type="term" value="P:DNA-templated DNA replication"/>
    <property type="evidence" value="ECO:0007669"/>
    <property type="project" value="InterPro"/>
</dbReference>
<evidence type="ECO:0000259" key="3">
    <source>
        <dbReference type="SMART" id="SM00482"/>
    </source>
</evidence>
<dbReference type="SMART" id="SM00482">
    <property type="entry name" value="POLAc"/>
    <property type="match status" value="1"/>
</dbReference>
<dbReference type="PANTHER" id="PTHR10133">
    <property type="entry name" value="DNA POLYMERASE I"/>
    <property type="match status" value="1"/>
</dbReference>
<dbReference type="InterPro" id="IPR012337">
    <property type="entry name" value="RNaseH-like_sf"/>
</dbReference>
<dbReference type="CDD" id="cd08642">
    <property type="entry name" value="DNA_pol_A_pol_I_A"/>
    <property type="match status" value="1"/>
</dbReference>
<feature type="domain" description="DNA-directed DNA polymerase family A palm" evidence="3">
    <location>
        <begin position="367"/>
        <end position="613"/>
    </location>
</feature>
<dbReference type="Gene3D" id="3.30.70.370">
    <property type="match status" value="1"/>
</dbReference>
<accession>A0A8S5MQL7</accession>
<dbReference type="InterPro" id="IPR043502">
    <property type="entry name" value="DNA/RNA_pol_sf"/>
</dbReference>
<evidence type="ECO:0000256" key="2">
    <source>
        <dbReference type="ARBA" id="ARBA00023109"/>
    </source>
</evidence>
<reference evidence="4" key="1">
    <citation type="journal article" date="2021" name="Proc. Natl. Acad. Sci. U.S.A.">
        <title>A Catalog of Tens of Thousands of Viruses from Human Metagenomes Reveals Hidden Associations with Chronic Diseases.</title>
        <authorList>
            <person name="Tisza M.J."/>
            <person name="Buck C.B."/>
        </authorList>
    </citation>
    <scope>NUCLEOTIDE SEQUENCE</scope>
    <source>
        <strain evidence="4">CtqI92</strain>
    </source>
</reference>
<name>A0A8S5MQL7_9CAUD</name>
<proteinExistence type="predicted"/>
<dbReference type="InterPro" id="IPR001098">
    <property type="entry name" value="DNA-dir_DNA_pol_A_palm_dom"/>
</dbReference>
<dbReference type="GO" id="GO:0003677">
    <property type="term" value="F:DNA binding"/>
    <property type="evidence" value="ECO:0007669"/>
    <property type="project" value="InterPro"/>
</dbReference>